<dbReference type="VEuPathDB" id="FungiDB:MPH_02323"/>
<dbReference type="eggNOG" id="ENOG502T4ID">
    <property type="taxonomic scope" value="Eukaryota"/>
</dbReference>
<dbReference type="OrthoDB" id="4252443at2759"/>
<dbReference type="AlphaFoldDB" id="K2S5U5"/>
<dbReference type="EMBL" id="AHHD01000088">
    <property type="protein sequence ID" value="EKG20397.1"/>
    <property type="molecule type" value="Genomic_DNA"/>
</dbReference>
<evidence type="ECO:0000313" key="2">
    <source>
        <dbReference type="EMBL" id="EKG20397.1"/>
    </source>
</evidence>
<sequence length="503" mass="57646">MGALAQLPVEVLNLIVQHCDQQSCCMLSATTHLLHRICIEELYHNLDLSTHNSTQLAHVGPLRAIAWPHSRLEFDVPLDFSDRPRVALDDETWIRQTKLIRTIREKPQYGQYVRELHWSVLDPPDDMRHTTRSLAEEKESDGEPSEERNTTLEPLQQPWDEEGLRLLDNIGDDQPLWEVFGAFKKVSSVDIAWLRALTSPSSTRTLRETCPPPPLFTTATSIRLVGQASTQFITTILASIDPANLASLSTINLQEYADPVPPVPRDMPLRQIATHLETTARNRAPLRPLTSTFPGPMHGHLRPLTDRCPKLTHLEIRTYAPWEHWEKISLDDTRYEEWAHFIRSVRSTLCTLIFEHHRSESSRLWRTNRSHPFGARGRPALWTLFNDHLLPVITEAPWPSLKRLELSGFHEITRCFACLSPPDFAQWEGPHLTFEVLDAGTGSTNNTWAVRETHVALNEEEKKEIKKHLGDEVELTIRGGSRKFENACRTGIPGFWPRRRREG</sequence>
<proteinExistence type="predicted"/>
<accession>K2S5U5</accession>
<comment type="caution">
    <text evidence="2">The sequence shown here is derived from an EMBL/GenBank/DDBJ whole genome shotgun (WGS) entry which is preliminary data.</text>
</comment>
<feature type="region of interest" description="Disordered" evidence="1">
    <location>
        <begin position="132"/>
        <end position="158"/>
    </location>
</feature>
<dbReference type="InParanoid" id="K2S5U5"/>
<evidence type="ECO:0000313" key="3">
    <source>
        <dbReference type="Proteomes" id="UP000007129"/>
    </source>
</evidence>
<protein>
    <recommendedName>
        <fullName evidence="4">F-box domain cyclin-like protein</fullName>
    </recommendedName>
</protein>
<organism evidence="2 3">
    <name type="scientific">Macrophomina phaseolina (strain MS6)</name>
    <name type="common">Charcoal rot fungus</name>
    <dbReference type="NCBI Taxonomy" id="1126212"/>
    <lineage>
        <taxon>Eukaryota</taxon>
        <taxon>Fungi</taxon>
        <taxon>Dikarya</taxon>
        <taxon>Ascomycota</taxon>
        <taxon>Pezizomycotina</taxon>
        <taxon>Dothideomycetes</taxon>
        <taxon>Dothideomycetes incertae sedis</taxon>
        <taxon>Botryosphaeriales</taxon>
        <taxon>Botryosphaeriaceae</taxon>
        <taxon>Macrophomina</taxon>
    </lineage>
</organism>
<dbReference type="Proteomes" id="UP000007129">
    <property type="component" value="Unassembled WGS sequence"/>
</dbReference>
<evidence type="ECO:0000256" key="1">
    <source>
        <dbReference type="SAM" id="MobiDB-lite"/>
    </source>
</evidence>
<reference evidence="2 3" key="1">
    <citation type="journal article" date="2012" name="BMC Genomics">
        <title>Tools to kill: Genome of one of the most destructive plant pathogenic fungi Macrophomina phaseolina.</title>
        <authorList>
            <person name="Islam M.S."/>
            <person name="Haque M.S."/>
            <person name="Islam M.M."/>
            <person name="Emdad E.M."/>
            <person name="Halim A."/>
            <person name="Hossen Q.M.M."/>
            <person name="Hossain M.Z."/>
            <person name="Ahmed B."/>
            <person name="Rahim S."/>
            <person name="Rahman M.S."/>
            <person name="Alam M.M."/>
            <person name="Hou S."/>
            <person name="Wan X."/>
            <person name="Saito J.A."/>
            <person name="Alam M."/>
        </authorList>
    </citation>
    <scope>NUCLEOTIDE SEQUENCE [LARGE SCALE GENOMIC DNA]</scope>
    <source>
        <strain evidence="2 3">MS6</strain>
    </source>
</reference>
<evidence type="ECO:0008006" key="4">
    <source>
        <dbReference type="Google" id="ProtNLM"/>
    </source>
</evidence>
<dbReference type="SUPFAM" id="SSF81383">
    <property type="entry name" value="F-box domain"/>
    <property type="match status" value="1"/>
</dbReference>
<dbReference type="InterPro" id="IPR036047">
    <property type="entry name" value="F-box-like_dom_sf"/>
</dbReference>
<dbReference type="HOGENOM" id="CLU_524763_0_0_1"/>
<gene>
    <name evidence="2" type="ORF">MPH_02323</name>
</gene>
<name>K2S5U5_MACPH</name>